<dbReference type="STRING" id="1859473.BG261_04950"/>
<sequence>MNRKLIKKEAKDFIGQNLKYSISLWSLTIVLSFISGTIGYKIDDYIDGDIPVILSILSVLVAIAVFITRSSANYVTLDNLRLGRPTGKAFQQQSEILSNQYFWPNVGISLIVGIYTVLWGFLFAMCILVLSSLSGPNIPDWLTITLIVIFAIGGGIFYTSKVISYVQATNVYKDAIDSGIKLSWRQAIKRSQVLMYGRKLDYVIFNLSFVLWGLLVIVTLGLASFYVLPYMQTASQNYYIKLREEKLTAGL</sequence>
<comment type="caution">
    <text evidence="2">The sequence shown here is derived from an EMBL/GenBank/DDBJ whole genome shotgun (WGS) entry which is preliminary data.</text>
</comment>
<dbReference type="Proteomes" id="UP000178622">
    <property type="component" value="Unassembled WGS sequence"/>
</dbReference>
<keyword evidence="1" id="KW-0812">Transmembrane</keyword>
<keyword evidence="1" id="KW-1133">Transmembrane helix</keyword>
<keyword evidence="1" id="KW-0472">Membrane</keyword>
<feature type="transmembrane region" description="Helical" evidence="1">
    <location>
        <begin position="141"/>
        <end position="160"/>
    </location>
</feature>
<evidence type="ECO:0000256" key="1">
    <source>
        <dbReference type="SAM" id="Phobius"/>
    </source>
</evidence>
<dbReference type="OrthoDB" id="9784844at2"/>
<evidence type="ECO:0008006" key="4">
    <source>
        <dbReference type="Google" id="ProtNLM"/>
    </source>
</evidence>
<keyword evidence="3" id="KW-1185">Reference proteome</keyword>
<evidence type="ECO:0000313" key="3">
    <source>
        <dbReference type="Proteomes" id="UP000178622"/>
    </source>
</evidence>
<feature type="transmembrane region" description="Helical" evidence="1">
    <location>
        <begin position="20"/>
        <end position="40"/>
    </location>
</feature>
<feature type="transmembrane region" description="Helical" evidence="1">
    <location>
        <begin position="52"/>
        <end position="72"/>
    </location>
</feature>
<dbReference type="InterPro" id="IPR010380">
    <property type="entry name" value="DUF975"/>
</dbReference>
<reference evidence="3" key="1">
    <citation type="submission" date="2016-09" db="EMBL/GenBank/DDBJ databases">
        <title>Draft genome sequence of a novel species of the family Streptococcaceae isolated from flowers.</title>
        <authorList>
            <person name="Chuah L.-O."/>
            <person name="Yap K.-P."/>
            <person name="Thong K.L."/>
            <person name="Liong M.T."/>
            <person name="Ahmad R."/>
            <person name="Rusul G."/>
        </authorList>
    </citation>
    <scope>NUCLEOTIDE SEQUENCE [LARGE SCALE GENOMIC DNA]</scope>
    <source>
        <strain evidence="3">DF1</strain>
    </source>
</reference>
<dbReference type="AlphaFoldDB" id="A0A1E8GN01"/>
<feature type="transmembrane region" description="Helical" evidence="1">
    <location>
        <begin position="106"/>
        <end position="129"/>
    </location>
</feature>
<dbReference type="RefSeq" id="WP_070792667.1">
    <property type="nucleotide sequence ID" value="NZ_MKIR01000022.1"/>
</dbReference>
<name>A0A1E8GN01_9LACT</name>
<dbReference type="Pfam" id="PF06161">
    <property type="entry name" value="DUF975"/>
    <property type="match status" value="1"/>
</dbReference>
<dbReference type="PANTHER" id="PTHR40076:SF1">
    <property type="entry name" value="MEMBRANE PROTEIN"/>
    <property type="match status" value="1"/>
</dbReference>
<dbReference type="PANTHER" id="PTHR40076">
    <property type="entry name" value="MEMBRANE PROTEIN-RELATED"/>
    <property type="match status" value="1"/>
</dbReference>
<organism evidence="2 3">
    <name type="scientific">Floricoccus tropicus</name>
    <dbReference type="NCBI Taxonomy" id="1859473"/>
    <lineage>
        <taxon>Bacteria</taxon>
        <taxon>Bacillati</taxon>
        <taxon>Bacillota</taxon>
        <taxon>Bacilli</taxon>
        <taxon>Lactobacillales</taxon>
        <taxon>Streptococcaceae</taxon>
        <taxon>Floricoccus</taxon>
    </lineage>
</organism>
<accession>A0A1E8GN01</accession>
<dbReference type="EMBL" id="MKIR01000022">
    <property type="protein sequence ID" value="OFI49013.1"/>
    <property type="molecule type" value="Genomic_DNA"/>
</dbReference>
<feature type="transmembrane region" description="Helical" evidence="1">
    <location>
        <begin position="203"/>
        <end position="228"/>
    </location>
</feature>
<evidence type="ECO:0000313" key="2">
    <source>
        <dbReference type="EMBL" id="OFI49013.1"/>
    </source>
</evidence>
<proteinExistence type="predicted"/>
<gene>
    <name evidence="2" type="ORF">BG261_04950</name>
</gene>
<protein>
    <recommendedName>
        <fullName evidence="4">Beta-carotene 15,15'-monooxygenase</fullName>
    </recommendedName>
</protein>